<dbReference type="Proteomes" id="UP000093514">
    <property type="component" value="Unassembled WGS sequence"/>
</dbReference>
<dbReference type="AlphaFoldDB" id="A0A1C0A8Q7"/>
<proteinExistence type="predicted"/>
<accession>A0A1C0A8Q7</accession>
<gene>
    <name evidence="1" type="ORF">U472_11490</name>
</gene>
<dbReference type="EMBL" id="LWDV01000009">
    <property type="protein sequence ID" value="OCL26600.1"/>
    <property type="molecule type" value="Genomic_DNA"/>
</dbReference>
<name>A0A1C0A8Q7_9FIRM</name>
<comment type="caution">
    <text evidence="1">The sequence shown here is derived from an EMBL/GenBank/DDBJ whole genome shotgun (WGS) entry which is preliminary data.</text>
</comment>
<sequence length="300" mass="35905">MMKTEEAYSLDYGDVVDAEKAHELYWDGTIKNKKNFECPDPNCSLQITCANIDKSRDEMKKSPHFRIYDEHSSKCDIGKNTEEKEEQKNSNKNRTENKYIDSKFDILLFQRPKSHSQKLITKSNGEIDHKKQKLKLKQEKNKNEKRNSEYFTIKPLISKFEKYKEDNVLNDYFIKIRNYPINYADMFVKISEKELNLYSNYKRIYYGTGNVERKGNNFAIEFTNSIISEGSYYSTTIYITEKLIKKHYMNRKWKRKLEELANLESDEIIFFVYSKPIVKSDYPYINFPITSLNFLDYRFK</sequence>
<reference evidence="1 2" key="2">
    <citation type="submission" date="2016-08" db="EMBL/GenBank/DDBJ databases">
        <title>Orenia metallireducens sp. nov. strain Z6, a Novel Metal-reducing Firmicute from the Deep Subsurface.</title>
        <authorList>
            <person name="Maxim B.I."/>
            <person name="Kenneth K."/>
            <person name="Flynn T.M."/>
            <person name="Oloughlin E.J."/>
            <person name="Locke R.A."/>
            <person name="Weber J.R."/>
            <person name="Egan S.M."/>
            <person name="Mackie R.I."/>
            <person name="Cann I.K."/>
        </authorList>
    </citation>
    <scope>NUCLEOTIDE SEQUENCE [LARGE SCALE GENOMIC DNA]</scope>
    <source>
        <strain evidence="1 2">Z6</strain>
    </source>
</reference>
<evidence type="ECO:0000313" key="2">
    <source>
        <dbReference type="Proteomes" id="UP000093514"/>
    </source>
</evidence>
<reference evidence="2" key="1">
    <citation type="submission" date="2016-07" db="EMBL/GenBank/DDBJ databases">
        <authorList>
            <person name="Florea S."/>
            <person name="Webb J.S."/>
            <person name="Jaromczyk J."/>
            <person name="Schardl C.L."/>
        </authorList>
    </citation>
    <scope>NUCLEOTIDE SEQUENCE [LARGE SCALE GENOMIC DNA]</scope>
    <source>
        <strain evidence="2">Z6</strain>
    </source>
</reference>
<protein>
    <submittedName>
        <fullName evidence="1">Uncharacterized protein</fullName>
    </submittedName>
</protein>
<keyword evidence="2" id="KW-1185">Reference proteome</keyword>
<evidence type="ECO:0000313" key="1">
    <source>
        <dbReference type="EMBL" id="OCL26600.1"/>
    </source>
</evidence>
<organism evidence="1 2">
    <name type="scientific">Orenia metallireducens</name>
    <dbReference type="NCBI Taxonomy" id="1413210"/>
    <lineage>
        <taxon>Bacteria</taxon>
        <taxon>Bacillati</taxon>
        <taxon>Bacillota</taxon>
        <taxon>Clostridia</taxon>
        <taxon>Halanaerobiales</taxon>
        <taxon>Halobacteroidaceae</taxon>
        <taxon>Orenia</taxon>
    </lineage>
</organism>